<dbReference type="GO" id="GO:0030313">
    <property type="term" value="C:cell envelope"/>
    <property type="evidence" value="ECO:0007669"/>
    <property type="project" value="UniProtKB-SubCell"/>
</dbReference>
<evidence type="ECO:0000256" key="3">
    <source>
        <dbReference type="ARBA" id="ARBA00023157"/>
    </source>
</evidence>
<evidence type="ECO:0000313" key="7">
    <source>
        <dbReference type="Proteomes" id="UP000190230"/>
    </source>
</evidence>
<dbReference type="InterPro" id="IPR036249">
    <property type="entry name" value="Thioredoxin-like_sf"/>
</dbReference>
<evidence type="ECO:0000256" key="4">
    <source>
        <dbReference type="ARBA" id="ARBA00023284"/>
    </source>
</evidence>
<dbReference type="PANTHER" id="PTHR42852">
    <property type="entry name" value="THIOL:DISULFIDE INTERCHANGE PROTEIN DSBE"/>
    <property type="match status" value="1"/>
</dbReference>
<keyword evidence="6" id="KW-0413">Isomerase</keyword>
<accession>A0A1T5DFN8</accession>
<reference evidence="7" key="1">
    <citation type="submission" date="2017-02" db="EMBL/GenBank/DDBJ databases">
        <authorList>
            <person name="Varghese N."/>
            <person name="Submissions S."/>
        </authorList>
    </citation>
    <scope>NUCLEOTIDE SEQUENCE [LARGE SCALE GENOMIC DNA]</scope>
    <source>
        <strain evidence="7">DSM 23405</strain>
    </source>
</reference>
<dbReference type="STRING" id="241145.SAMN05660776_2598"/>
<keyword evidence="4" id="KW-0676">Redox-active center</keyword>
<dbReference type="RefSeq" id="WP_079721448.1">
    <property type="nucleotide sequence ID" value="NZ_FUYY01000005.1"/>
</dbReference>
<dbReference type="Pfam" id="PF08534">
    <property type="entry name" value="Redoxin"/>
    <property type="match status" value="1"/>
</dbReference>
<dbReference type="InterPro" id="IPR013740">
    <property type="entry name" value="Redoxin"/>
</dbReference>
<evidence type="ECO:0000259" key="5">
    <source>
        <dbReference type="PROSITE" id="PS51352"/>
    </source>
</evidence>
<dbReference type="Proteomes" id="UP000190230">
    <property type="component" value="Unassembled WGS sequence"/>
</dbReference>
<dbReference type="Gene3D" id="3.40.30.10">
    <property type="entry name" value="Glutaredoxin"/>
    <property type="match status" value="1"/>
</dbReference>
<name>A0A1T5DFN8_9FLAO</name>
<dbReference type="AlphaFoldDB" id="A0A1T5DFN8"/>
<dbReference type="OrthoDB" id="743079at2"/>
<dbReference type="GO" id="GO:0016491">
    <property type="term" value="F:oxidoreductase activity"/>
    <property type="evidence" value="ECO:0007669"/>
    <property type="project" value="InterPro"/>
</dbReference>
<comment type="subcellular location">
    <subcellularLocation>
        <location evidence="1">Cell envelope</location>
    </subcellularLocation>
</comment>
<feature type="domain" description="Thioredoxin" evidence="5">
    <location>
        <begin position="359"/>
        <end position="504"/>
    </location>
</feature>
<dbReference type="GO" id="GO:0016853">
    <property type="term" value="F:isomerase activity"/>
    <property type="evidence" value="ECO:0007669"/>
    <property type="project" value="UniProtKB-KW"/>
</dbReference>
<dbReference type="InterPro" id="IPR050553">
    <property type="entry name" value="Thioredoxin_ResA/DsbE_sf"/>
</dbReference>
<dbReference type="EMBL" id="FUYY01000005">
    <property type="protein sequence ID" value="SKB70558.1"/>
    <property type="molecule type" value="Genomic_DNA"/>
</dbReference>
<keyword evidence="3" id="KW-1015">Disulfide bond</keyword>
<dbReference type="CDD" id="cd02966">
    <property type="entry name" value="TlpA_like_family"/>
    <property type="match status" value="1"/>
</dbReference>
<protein>
    <submittedName>
        <fullName evidence="6">Thiol-disulfide isomerase or thioredoxin</fullName>
    </submittedName>
</protein>
<dbReference type="InterPro" id="IPR013766">
    <property type="entry name" value="Thioredoxin_domain"/>
</dbReference>
<organism evidence="6 7">
    <name type="scientific">Salegentibacter holothuriorum</name>
    <dbReference type="NCBI Taxonomy" id="241145"/>
    <lineage>
        <taxon>Bacteria</taxon>
        <taxon>Pseudomonadati</taxon>
        <taxon>Bacteroidota</taxon>
        <taxon>Flavobacteriia</taxon>
        <taxon>Flavobacteriales</taxon>
        <taxon>Flavobacteriaceae</taxon>
        <taxon>Salegentibacter</taxon>
    </lineage>
</organism>
<keyword evidence="2" id="KW-0201">Cytochrome c-type biogenesis</keyword>
<dbReference type="SUPFAM" id="SSF52833">
    <property type="entry name" value="Thioredoxin-like"/>
    <property type="match status" value="1"/>
</dbReference>
<evidence type="ECO:0000256" key="2">
    <source>
        <dbReference type="ARBA" id="ARBA00022748"/>
    </source>
</evidence>
<dbReference type="PROSITE" id="PS51257">
    <property type="entry name" value="PROKAR_LIPOPROTEIN"/>
    <property type="match status" value="1"/>
</dbReference>
<keyword evidence="7" id="KW-1185">Reference proteome</keyword>
<dbReference type="PANTHER" id="PTHR42852:SF6">
    <property type="entry name" value="THIOL:DISULFIDE INTERCHANGE PROTEIN DSBE"/>
    <property type="match status" value="1"/>
</dbReference>
<dbReference type="GO" id="GO:0017004">
    <property type="term" value="P:cytochrome complex assembly"/>
    <property type="evidence" value="ECO:0007669"/>
    <property type="project" value="UniProtKB-KW"/>
</dbReference>
<evidence type="ECO:0000256" key="1">
    <source>
        <dbReference type="ARBA" id="ARBA00004196"/>
    </source>
</evidence>
<sequence length="504" mass="57966">MKKLILLVLLISISCKKEKSKNTYSYDNPKTVTLTGKISNFDPADPNITFAVNRVGVKRIALDSKIDSTGHFSTSFKSYTPTDVWVNPGMNFLVLTHPGDSIHMSFDAKTPERVPILKSIQFSGDAVATNQDAAHFQEMYFSNEIYTDWDAKKNSKKEYGVDDYQKYLDTLQQKSTDLLRRFAEKYSPNEETLLWAKTYIEQDYYNALYFYPQAHRVSNNLPITWDVPETYYDSLKKRLPITKPMLLSGYALMNFVNRYHYGYASTKTWNEKSNEKYRTKFGMAGGAKELDSVKIYGIIKHTQDSLLRQLVLAEVFRQEFEEAEIGLYERYRDLVDVHITEAFIAEPLEEHYKETKQRIASPKLATEALLKETAGTSVDKLIEDLLATHKGKVIYADTWAPWCAPCLGEFPNSKKLMEEMEGQDVVFIYFCVQSNKKAYKATLDKYQLAGEHYFLDQNQSRDFMAAFGISGIPYYLLIDKEGTIVEQGSHLRPYVAKAKIEKLL</sequence>
<dbReference type="PROSITE" id="PS51352">
    <property type="entry name" value="THIOREDOXIN_2"/>
    <property type="match status" value="1"/>
</dbReference>
<proteinExistence type="predicted"/>
<evidence type="ECO:0000313" key="6">
    <source>
        <dbReference type="EMBL" id="SKB70558.1"/>
    </source>
</evidence>
<gene>
    <name evidence="6" type="ORF">SAMN05660776_2598</name>
</gene>